<sequence>MLGWEITIWRRTPEELDRNRYGHSAAILARWEDRHVGALNWLTELVEAGKAEQLAVSGYPSRWTTRAGDALQLLVDGPPNQARNPRHVRLIDWKTDLITDCPADQVLTIEAWDQS</sequence>
<dbReference type="EMBL" id="JBFASG010000019">
    <property type="protein sequence ID" value="MEV4925079.1"/>
    <property type="molecule type" value="Genomic_DNA"/>
</dbReference>
<accession>A0ABV3IXS5</accession>
<dbReference type="Proteomes" id="UP001552479">
    <property type="component" value="Unassembled WGS sequence"/>
</dbReference>
<keyword evidence="2" id="KW-1185">Reference proteome</keyword>
<proteinExistence type="predicted"/>
<comment type="caution">
    <text evidence="1">The sequence shown here is derived from an EMBL/GenBank/DDBJ whole genome shotgun (WGS) entry which is preliminary data.</text>
</comment>
<name>A0ABV3IXS5_9ACTN</name>
<reference evidence="1 2" key="1">
    <citation type="submission" date="2024-06" db="EMBL/GenBank/DDBJ databases">
        <title>The Natural Products Discovery Center: Release of the First 8490 Sequenced Strains for Exploring Actinobacteria Biosynthetic Diversity.</title>
        <authorList>
            <person name="Kalkreuter E."/>
            <person name="Kautsar S.A."/>
            <person name="Yang D."/>
            <person name="Bader C.D."/>
            <person name="Teijaro C.N."/>
            <person name="Fluegel L."/>
            <person name="Davis C.M."/>
            <person name="Simpson J.R."/>
            <person name="Lauterbach L."/>
            <person name="Steele A.D."/>
            <person name="Gui C."/>
            <person name="Meng S."/>
            <person name="Li G."/>
            <person name="Viehrig K."/>
            <person name="Ye F."/>
            <person name="Su P."/>
            <person name="Kiefer A.F."/>
            <person name="Nichols A."/>
            <person name="Cepeda A.J."/>
            <person name="Yan W."/>
            <person name="Fan B."/>
            <person name="Jiang Y."/>
            <person name="Adhikari A."/>
            <person name="Zheng C.-J."/>
            <person name="Schuster L."/>
            <person name="Cowan T.M."/>
            <person name="Smanski M.J."/>
            <person name="Chevrette M.G."/>
            <person name="De Carvalho L.P.S."/>
            <person name="Shen B."/>
        </authorList>
    </citation>
    <scope>NUCLEOTIDE SEQUENCE [LARGE SCALE GENOMIC DNA]</scope>
    <source>
        <strain evidence="1 2">NPDC053791</strain>
    </source>
</reference>
<gene>
    <name evidence="1" type="ORF">AB0L03_19950</name>
</gene>
<dbReference type="RefSeq" id="WP_366088907.1">
    <property type="nucleotide sequence ID" value="NZ_JBFASG010000019.1"/>
</dbReference>
<protein>
    <submittedName>
        <fullName evidence="1">Uncharacterized protein</fullName>
    </submittedName>
</protein>
<organism evidence="1 2">
    <name type="scientific">Streptomyces roseoverticillatus</name>
    <dbReference type="NCBI Taxonomy" id="66429"/>
    <lineage>
        <taxon>Bacteria</taxon>
        <taxon>Bacillati</taxon>
        <taxon>Actinomycetota</taxon>
        <taxon>Actinomycetes</taxon>
        <taxon>Kitasatosporales</taxon>
        <taxon>Streptomycetaceae</taxon>
        <taxon>Streptomyces</taxon>
    </lineage>
</organism>
<evidence type="ECO:0000313" key="2">
    <source>
        <dbReference type="Proteomes" id="UP001552479"/>
    </source>
</evidence>
<evidence type="ECO:0000313" key="1">
    <source>
        <dbReference type="EMBL" id="MEV4925079.1"/>
    </source>
</evidence>